<accession>A0A410M788</accession>
<dbReference type="EMBL" id="CP026118">
    <property type="protein sequence ID" value="QAS50828.1"/>
    <property type="molecule type" value="Genomic_DNA"/>
</dbReference>
<dbReference type="Pfam" id="PF13690">
    <property type="entry name" value="CheX"/>
    <property type="match status" value="1"/>
</dbReference>
<name>A0A410M788_9BACI</name>
<keyword evidence="1" id="KW-0145">Chemotaxis</keyword>
<gene>
    <name evidence="3" type="ORF">HLI_00740</name>
</gene>
<dbReference type="KEGG" id="hli:HLI_00740"/>
<dbReference type="CDD" id="cd17906">
    <property type="entry name" value="CheX"/>
    <property type="match status" value="1"/>
</dbReference>
<dbReference type="InterPro" id="IPR038756">
    <property type="entry name" value="CheX-like"/>
</dbReference>
<dbReference type="InterPro" id="IPR028051">
    <property type="entry name" value="CheX-like_dom"/>
</dbReference>
<organism evidence="3 4">
    <name type="scientific">Halobacillus litoralis</name>
    <dbReference type="NCBI Taxonomy" id="45668"/>
    <lineage>
        <taxon>Bacteria</taxon>
        <taxon>Bacillati</taxon>
        <taxon>Bacillota</taxon>
        <taxon>Bacilli</taxon>
        <taxon>Bacillales</taxon>
        <taxon>Bacillaceae</taxon>
        <taxon>Halobacillus</taxon>
    </lineage>
</organism>
<dbReference type="PANTHER" id="PTHR39452:SF1">
    <property type="entry name" value="CHEY-P PHOSPHATASE CHEX"/>
    <property type="match status" value="1"/>
</dbReference>
<evidence type="ECO:0000313" key="3">
    <source>
        <dbReference type="EMBL" id="QAS50828.1"/>
    </source>
</evidence>
<sequence length="155" mass="16806">MSLCESITAVLNGSVDSVHSIMPFELTIEKPSILHEPQNNSELAVLIGMTGDVTGKLMIEGSNSSFGYVGEKMYGMPLEGEMLFSFTGELANMIAGHLATSVSEQSLSLDITPPTVIEGNAEIHGFKRGFQVPVNLQENHTLHLVLMIEEKQMKA</sequence>
<dbReference type="InterPro" id="IPR028976">
    <property type="entry name" value="CheC-like_sf"/>
</dbReference>
<dbReference type="GO" id="GO:0006935">
    <property type="term" value="P:chemotaxis"/>
    <property type="evidence" value="ECO:0007669"/>
    <property type="project" value="UniProtKB-KW"/>
</dbReference>
<reference evidence="3 4" key="1">
    <citation type="submission" date="2018-01" db="EMBL/GenBank/DDBJ databases">
        <title>The whole genome sequencing and assembly of Halobacillus litoralis ERB031 strain.</title>
        <authorList>
            <person name="Lee S.-J."/>
            <person name="Park M.-K."/>
            <person name="Kim J.-Y."/>
            <person name="Lee Y.-J."/>
            <person name="Yi H."/>
            <person name="Bahn Y.-S."/>
            <person name="Kim J.F."/>
            <person name="Lee D.-W."/>
        </authorList>
    </citation>
    <scope>NUCLEOTIDE SEQUENCE [LARGE SCALE GENOMIC DNA]</scope>
    <source>
        <strain evidence="3 4">ERB 031</strain>
    </source>
</reference>
<dbReference type="PANTHER" id="PTHR39452">
    <property type="entry name" value="CHEY-P PHOSPHATASE CHEX"/>
    <property type="match status" value="1"/>
</dbReference>
<evidence type="ECO:0000313" key="4">
    <source>
        <dbReference type="Proteomes" id="UP000287756"/>
    </source>
</evidence>
<proteinExistence type="predicted"/>
<dbReference type="Gene3D" id="3.40.1550.10">
    <property type="entry name" value="CheC-like"/>
    <property type="match status" value="1"/>
</dbReference>
<dbReference type="AlphaFoldDB" id="A0A410M788"/>
<dbReference type="Proteomes" id="UP000287756">
    <property type="component" value="Chromosome"/>
</dbReference>
<dbReference type="RefSeq" id="WP_128522591.1">
    <property type="nucleotide sequence ID" value="NZ_CP026118.1"/>
</dbReference>
<protein>
    <submittedName>
        <fullName evidence="3">Chemotaxis protein CheX</fullName>
    </submittedName>
</protein>
<evidence type="ECO:0000256" key="1">
    <source>
        <dbReference type="ARBA" id="ARBA00022500"/>
    </source>
</evidence>
<feature type="domain" description="Chemotaxis phosphatase CheX-like" evidence="2">
    <location>
        <begin position="44"/>
        <end position="121"/>
    </location>
</feature>
<dbReference type="OrthoDB" id="9788100at2"/>
<dbReference type="SUPFAM" id="SSF103039">
    <property type="entry name" value="CheC-like"/>
    <property type="match status" value="1"/>
</dbReference>
<evidence type="ECO:0000259" key="2">
    <source>
        <dbReference type="Pfam" id="PF13690"/>
    </source>
</evidence>